<organism evidence="1">
    <name type="scientific">Arundo donax</name>
    <name type="common">Giant reed</name>
    <name type="synonym">Donax arundinaceus</name>
    <dbReference type="NCBI Taxonomy" id="35708"/>
    <lineage>
        <taxon>Eukaryota</taxon>
        <taxon>Viridiplantae</taxon>
        <taxon>Streptophyta</taxon>
        <taxon>Embryophyta</taxon>
        <taxon>Tracheophyta</taxon>
        <taxon>Spermatophyta</taxon>
        <taxon>Magnoliopsida</taxon>
        <taxon>Liliopsida</taxon>
        <taxon>Poales</taxon>
        <taxon>Poaceae</taxon>
        <taxon>PACMAD clade</taxon>
        <taxon>Arundinoideae</taxon>
        <taxon>Arundineae</taxon>
        <taxon>Arundo</taxon>
    </lineage>
</organism>
<sequence length="27" mass="3002">MLGNLICFISIPKCVHVLILSRSNCLN</sequence>
<reference evidence="1" key="1">
    <citation type="submission" date="2014-09" db="EMBL/GenBank/DDBJ databases">
        <authorList>
            <person name="Magalhaes I.L.F."/>
            <person name="Oliveira U."/>
            <person name="Santos F.R."/>
            <person name="Vidigal T.H.D.A."/>
            <person name="Brescovit A.D."/>
            <person name="Santos A.J."/>
        </authorList>
    </citation>
    <scope>NUCLEOTIDE SEQUENCE</scope>
    <source>
        <tissue evidence="1">Shoot tissue taken approximately 20 cm above the soil surface</tissue>
    </source>
</reference>
<protein>
    <submittedName>
        <fullName evidence="1">Uncharacterized protein</fullName>
    </submittedName>
</protein>
<accession>A0A0A9FZC6</accession>
<name>A0A0A9FZC6_ARUDO</name>
<proteinExistence type="predicted"/>
<dbReference type="EMBL" id="GBRH01184158">
    <property type="protein sequence ID" value="JAE13738.1"/>
    <property type="molecule type" value="Transcribed_RNA"/>
</dbReference>
<evidence type="ECO:0000313" key="1">
    <source>
        <dbReference type="EMBL" id="JAE13738.1"/>
    </source>
</evidence>
<dbReference type="AlphaFoldDB" id="A0A0A9FZC6"/>
<reference evidence="1" key="2">
    <citation type="journal article" date="2015" name="Data Brief">
        <title>Shoot transcriptome of the giant reed, Arundo donax.</title>
        <authorList>
            <person name="Barrero R.A."/>
            <person name="Guerrero F.D."/>
            <person name="Moolhuijzen P."/>
            <person name="Goolsby J.A."/>
            <person name="Tidwell J."/>
            <person name="Bellgard S.E."/>
            <person name="Bellgard M.I."/>
        </authorList>
    </citation>
    <scope>NUCLEOTIDE SEQUENCE</scope>
    <source>
        <tissue evidence="1">Shoot tissue taken approximately 20 cm above the soil surface</tissue>
    </source>
</reference>